<dbReference type="RefSeq" id="WP_260368837.1">
    <property type="nucleotide sequence ID" value="NZ_OV915080.1"/>
</dbReference>
<organism evidence="1 2">
    <name type="scientific">Lactobacillus delbrueckii subsp. delbrueckii</name>
    <dbReference type="NCBI Taxonomy" id="83684"/>
    <lineage>
        <taxon>Bacteria</taxon>
        <taxon>Bacillati</taxon>
        <taxon>Bacillota</taxon>
        <taxon>Bacilli</taxon>
        <taxon>Lactobacillales</taxon>
        <taxon>Lactobacillaceae</taxon>
        <taxon>Lactobacillus</taxon>
    </lineage>
</organism>
<evidence type="ECO:0000313" key="2">
    <source>
        <dbReference type="Proteomes" id="UP001295440"/>
    </source>
</evidence>
<evidence type="ECO:0000313" key="1">
    <source>
        <dbReference type="EMBL" id="CAH1706783.1"/>
    </source>
</evidence>
<dbReference type="EMBL" id="OV915080">
    <property type="protein sequence ID" value="CAH1706783.1"/>
    <property type="molecule type" value="Genomic_DNA"/>
</dbReference>
<dbReference type="AlphaFoldDB" id="A0AAU9R2M0"/>
<dbReference type="Proteomes" id="UP001295440">
    <property type="component" value="Chromosome"/>
</dbReference>
<proteinExistence type="predicted"/>
<name>A0AAU9R2M0_9LACO</name>
<accession>A0AAU9R2M0</accession>
<sequence>MVKIFVIAMGIFALLSLAGLRPTHFLMYLTSCLANLALAKL</sequence>
<reference evidence="1" key="1">
    <citation type="submission" date="2022-02" db="EMBL/GenBank/DDBJ databases">
        <authorList>
            <person name="Deutsch MARIE S."/>
        </authorList>
    </citation>
    <scope>NUCLEOTIDE SEQUENCE</scope>
    <source>
        <strain evidence="1">CIRM-BIA865</strain>
    </source>
</reference>
<protein>
    <submittedName>
        <fullName evidence="1">Uncharacterized protein</fullName>
    </submittedName>
</protein>
<gene>
    <name evidence="1" type="ORF">LDD865_1626</name>
</gene>